<dbReference type="GO" id="GO:0005829">
    <property type="term" value="C:cytosol"/>
    <property type="evidence" value="ECO:0007669"/>
    <property type="project" value="TreeGrafter"/>
</dbReference>
<reference evidence="12 13" key="1">
    <citation type="submission" date="2014-03" db="EMBL/GenBank/DDBJ databases">
        <title>Sequencing and Comparison of Genomes and Transcriptome Profiles of Human Ehrlichiosis Agents.</title>
        <authorList>
            <person name="Lin M."/>
            <person name="Daugherty S.C."/>
            <person name="Nagaraj S."/>
            <person name="Cheng Z."/>
            <person name="Xiong Q."/>
            <person name="Lin F.-Y."/>
            <person name="Sengamalay N."/>
            <person name="Ott S."/>
            <person name="Godinez A."/>
            <person name="Tallon L.J."/>
            <person name="Sadzewicz L."/>
            <person name="Fraser C.M."/>
            <person name="Dunning Hotopp J.C."/>
            <person name="Rikihisa Y."/>
        </authorList>
    </citation>
    <scope>NUCLEOTIDE SEQUENCE [LARGE SCALE GENOMIC DNA]</scope>
    <source>
        <strain evidence="12 13">Oregon</strain>
    </source>
</reference>
<dbReference type="Pfam" id="PF00162">
    <property type="entry name" value="PGK"/>
    <property type="match status" value="1"/>
</dbReference>
<evidence type="ECO:0000313" key="12">
    <source>
        <dbReference type="EMBL" id="AHX11357.1"/>
    </source>
</evidence>
<dbReference type="PRINTS" id="PR00477">
    <property type="entry name" value="PHGLYCKINASE"/>
</dbReference>
<dbReference type="HOGENOM" id="CLU_025427_0_2_5"/>
<evidence type="ECO:0000256" key="10">
    <source>
        <dbReference type="PIRSR" id="PIRSR000724-2"/>
    </source>
</evidence>
<feature type="binding site" evidence="9">
    <location>
        <begin position="17"/>
        <end position="19"/>
    </location>
    <ligand>
        <name>substrate</name>
    </ligand>
</feature>
<keyword evidence="7 11" id="KW-0418">Kinase</keyword>
<keyword evidence="13" id="KW-1185">Reference proteome</keyword>
<organism evidence="12 13">
    <name type="scientific">Neorickettsia helminthoeca str. Oregon</name>
    <dbReference type="NCBI Taxonomy" id="1286528"/>
    <lineage>
        <taxon>Bacteria</taxon>
        <taxon>Pseudomonadati</taxon>
        <taxon>Pseudomonadota</taxon>
        <taxon>Alphaproteobacteria</taxon>
        <taxon>Rickettsiales</taxon>
        <taxon>Anaplasmataceae</taxon>
        <taxon>Neorickettsia</taxon>
    </lineage>
</organism>
<dbReference type="PIRSF" id="PIRSF000724">
    <property type="entry name" value="Pgk"/>
    <property type="match status" value="1"/>
</dbReference>
<dbReference type="AlphaFoldDB" id="X5GWB3"/>
<evidence type="ECO:0000256" key="5">
    <source>
        <dbReference type="ARBA" id="ARBA00022679"/>
    </source>
</evidence>
<name>X5GWB3_9RICK</name>
<feature type="binding site" evidence="10">
    <location>
        <position position="191"/>
    </location>
    <ligand>
        <name>ATP</name>
        <dbReference type="ChEBI" id="CHEBI:30616"/>
    </ligand>
</feature>
<evidence type="ECO:0000256" key="1">
    <source>
        <dbReference type="ARBA" id="ARBA00000642"/>
    </source>
</evidence>
<comment type="subunit">
    <text evidence="3">Monomer.</text>
</comment>
<feature type="binding site" evidence="10">
    <location>
        <begin position="332"/>
        <end position="335"/>
    </location>
    <ligand>
        <name>ATP</name>
        <dbReference type="ChEBI" id="CHEBI:30616"/>
    </ligand>
</feature>
<dbReference type="InterPro" id="IPR015911">
    <property type="entry name" value="Phosphoglycerate_kinase_CS"/>
</dbReference>
<dbReference type="RefSeq" id="WP_038559349.1">
    <property type="nucleotide sequence ID" value="NZ_CP007481.1"/>
</dbReference>
<feature type="binding site" evidence="10">
    <location>
        <position position="302"/>
    </location>
    <ligand>
        <name>ATP</name>
        <dbReference type="ChEBI" id="CHEBI:30616"/>
    </ligand>
</feature>
<keyword evidence="5 11" id="KW-0808">Transferase</keyword>
<dbReference type="Gene3D" id="3.40.50.1260">
    <property type="entry name" value="Phosphoglycerate kinase, N-terminal domain"/>
    <property type="match status" value="2"/>
</dbReference>
<dbReference type="SUPFAM" id="SSF53748">
    <property type="entry name" value="Phosphoglycerate kinase"/>
    <property type="match status" value="1"/>
</dbReference>
<evidence type="ECO:0000256" key="3">
    <source>
        <dbReference type="ARBA" id="ARBA00011245"/>
    </source>
</evidence>
<dbReference type="GO" id="GO:0006094">
    <property type="term" value="P:gluconeogenesis"/>
    <property type="evidence" value="ECO:0007669"/>
    <property type="project" value="TreeGrafter"/>
</dbReference>
<dbReference type="STRING" id="1286528.NHE_0410"/>
<dbReference type="GO" id="GO:0006096">
    <property type="term" value="P:glycolytic process"/>
    <property type="evidence" value="ECO:0007669"/>
    <property type="project" value="InterPro"/>
</dbReference>
<gene>
    <name evidence="12" type="ORF">NHE_0410</name>
</gene>
<dbReference type="EC" id="2.7.2.3" evidence="4 11"/>
<comment type="similarity">
    <text evidence="2 11">Belongs to the phosphoglycerate kinase family.</text>
</comment>
<evidence type="ECO:0000256" key="2">
    <source>
        <dbReference type="ARBA" id="ARBA00008982"/>
    </source>
</evidence>
<evidence type="ECO:0000256" key="6">
    <source>
        <dbReference type="ARBA" id="ARBA00022741"/>
    </source>
</evidence>
<evidence type="ECO:0000313" key="13">
    <source>
        <dbReference type="Proteomes" id="UP000023755"/>
    </source>
</evidence>
<evidence type="ECO:0000256" key="7">
    <source>
        <dbReference type="ARBA" id="ARBA00022777"/>
    </source>
</evidence>
<evidence type="ECO:0000256" key="9">
    <source>
        <dbReference type="PIRSR" id="PIRSR000724-1"/>
    </source>
</evidence>
<dbReference type="Proteomes" id="UP000023755">
    <property type="component" value="Chromosome"/>
</dbReference>
<dbReference type="GO" id="GO:0043531">
    <property type="term" value="F:ADP binding"/>
    <property type="evidence" value="ECO:0007669"/>
    <property type="project" value="TreeGrafter"/>
</dbReference>
<comment type="catalytic activity">
    <reaction evidence="1 11">
        <text>(2R)-3-phosphoglycerate + ATP = (2R)-3-phospho-glyceroyl phosphate + ADP</text>
        <dbReference type="Rhea" id="RHEA:14801"/>
        <dbReference type="ChEBI" id="CHEBI:30616"/>
        <dbReference type="ChEBI" id="CHEBI:57604"/>
        <dbReference type="ChEBI" id="CHEBI:58272"/>
        <dbReference type="ChEBI" id="CHEBI:456216"/>
        <dbReference type="EC" id="2.7.2.3"/>
    </reaction>
</comment>
<accession>X5GWB3</accession>
<dbReference type="GO" id="GO:0004618">
    <property type="term" value="F:phosphoglycerate kinase activity"/>
    <property type="evidence" value="ECO:0007669"/>
    <property type="project" value="UniProtKB-EC"/>
</dbReference>
<feature type="binding site" evidence="9">
    <location>
        <position position="33"/>
    </location>
    <ligand>
        <name>(2R)-3-phosphoglycerate</name>
        <dbReference type="ChEBI" id="CHEBI:58272"/>
    </ligand>
</feature>
<evidence type="ECO:0000256" key="4">
    <source>
        <dbReference type="ARBA" id="ARBA00013061"/>
    </source>
</evidence>
<dbReference type="OrthoDB" id="9808460at2"/>
<feature type="binding site" evidence="9">
    <location>
        <begin position="56"/>
        <end position="59"/>
    </location>
    <ligand>
        <name>substrate</name>
    </ligand>
</feature>
<protein>
    <recommendedName>
        <fullName evidence="4 11">Phosphoglycerate kinase</fullName>
        <ecNumber evidence="4 11">2.7.2.3</ecNumber>
    </recommendedName>
</protein>
<proteinExistence type="inferred from homology"/>
<dbReference type="PROSITE" id="PS00111">
    <property type="entry name" value="PGLYCERATE_KINASE"/>
    <property type="match status" value="1"/>
</dbReference>
<keyword evidence="8 10" id="KW-0067">ATP-binding</keyword>
<evidence type="ECO:0000256" key="8">
    <source>
        <dbReference type="ARBA" id="ARBA00022840"/>
    </source>
</evidence>
<dbReference type="InterPro" id="IPR001576">
    <property type="entry name" value="Phosphoglycerate_kinase"/>
</dbReference>
<evidence type="ECO:0000256" key="11">
    <source>
        <dbReference type="RuleBase" id="RU000532"/>
    </source>
</evidence>
<keyword evidence="6" id="KW-0547">Nucleotide-binding</keyword>
<feature type="binding site" evidence="9">
    <location>
        <position position="111"/>
    </location>
    <ligand>
        <name>(2R)-3-phosphoglycerate</name>
        <dbReference type="ChEBI" id="CHEBI:58272"/>
    </ligand>
</feature>
<dbReference type="InterPro" id="IPR036043">
    <property type="entry name" value="Phosphoglycerate_kinase_sf"/>
</dbReference>
<dbReference type="EMBL" id="CP007481">
    <property type="protein sequence ID" value="AHX11357.1"/>
    <property type="molecule type" value="Genomic_DNA"/>
</dbReference>
<dbReference type="KEGG" id="nhm:NHE_0410"/>
<feature type="binding site" evidence="9">
    <location>
        <position position="144"/>
    </location>
    <ligand>
        <name>(2R)-3-phosphoglycerate</name>
        <dbReference type="ChEBI" id="CHEBI:58272"/>
    </ligand>
</feature>
<sequence>MIGIDKVRSCRVILRVDFNVPVTADGVINDFSRIAVALPTIELLLKNNCSVLLLSHFGKPDSGSKSTFSFNRIIEQIREFSRLDIRLIQSEYLDNASTLKLREVALLENIRFFDGEVSNDPEFARRLAQYGDVYINDAFSVSHREHASVVGIPNYLPSTTGLAFAQEYSALDSIASKDSAAIIGGSKISTKLPLIKGLLKKVGTVILGGALVNVVLKSRGYEIGRSLCEGVHCDISLENLFIPFDFITSSGVEDENYHIVDARFVPKHEMMLDVGPASLIAIKTILGRYKKILWNGPIGAFEVKPFDSGTIELGNYISFLTRNSGVMSVIGGGDTLAAIKLIQDPCFSYISTSGGAFLKFQEEGTLPGIEAIKSRQF</sequence>
<dbReference type="GO" id="GO:0005524">
    <property type="term" value="F:ATP binding"/>
    <property type="evidence" value="ECO:0007669"/>
    <property type="project" value="UniProtKB-KW"/>
</dbReference>
<dbReference type="PANTHER" id="PTHR11406:SF23">
    <property type="entry name" value="PHOSPHOGLYCERATE KINASE 1, CHLOROPLASTIC-RELATED"/>
    <property type="match status" value="1"/>
</dbReference>
<dbReference type="InterPro" id="IPR015824">
    <property type="entry name" value="Phosphoglycerate_kinase_N"/>
</dbReference>
<dbReference type="PANTHER" id="PTHR11406">
    <property type="entry name" value="PHOSPHOGLYCERATE KINASE"/>
    <property type="match status" value="1"/>
</dbReference>